<accession>A0A1E3NX10</accession>
<dbReference type="Proteomes" id="UP000094112">
    <property type="component" value="Unassembled WGS sequence"/>
</dbReference>
<evidence type="ECO:0000313" key="2">
    <source>
        <dbReference type="Proteomes" id="UP000094112"/>
    </source>
</evidence>
<dbReference type="GeneID" id="30203809"/>
<proteinExistence type="predicted"/>
<dbReference type="EMBL" id="KV454213">
    <property type="protein sequence ID" value="ODQ57711.1"/>
    <property type="molecule type" value="Genomic_DNA"/>
</dbReference>
<feature type="non-terminal residue" evidence="1">
    <location>
        <position position="58"/>
    </location>
</feature>
<keyword evidence="2" id="KW-1185">Reference proteome</keyword>
<organism evidence="1 2">
    <name type="scientific">Wickerhamomyces anomalus (strain ATCC 58044 / CBS 1984 / NCYC 433 / NRRL Y-366-8)</name>
    <name type="common">Yeast</name>
    <name type="synonym">Hansenula anomala</name>
    <dbReference type="NCBI Taxonomy" id="683960"/>
    <lineage>
        <taxon>Eukaryota</taxon>
        <taxon>Fungi</taxon>
        <taxon>Dikarya</taxon>
        <taxon>Ascomycota</taxon>
        <taxon>Saccharomycotina</taxon>
        <taxon>Saccharomycetes</taxon>
        <taxon>Phaffomycetales</taxon>
        <taxon>Wickerhamomycetaceae</taxon>
        <taxon>Wickerhamomyces</taxon>
    </lineage>
</organism>
<reference evidence="1 2" key="1">
    <citation type="journal article" date="2016" name="Proc. Natl. Acad. Sci. U.S.A.">
        <title>Comparative genomics of biotechnologically important yeasts.</title>
        <authorList>
            <person name="Riley R."/>
            <person name="Haridas S."/>
            <person name="Wolfe K.H."/>
            <person name="Lopes M.R."/>
            <person name="Hittinger C.T."/>
            <person name="Goeker M."/>
            <person name="Salamov A.A."/>
            <person name="Wisecaver J.H."/>
            <person name="Long T.M."/>
            <person name="Calvey C.H."/>
            <person name="Aerts A.L."/>
            <person name="Barry K.W."/>
            <person name="Choi C."/>
            <person name="Clum A."/>
            <person name="Coughlan A.Y."/>
            <person name="Deshpande S."/>
            <person name="Douglass A.P."/>
            <person name="Hanson S.J."/>
            <person name="Klenk H.-P."/>
            <person name="LaButti K.M."/>
            <person name="Lapidus A."/>
            <person name="Lindquist E.A."/>
            <person name="Lipzen A.M."/>
            <person name="Meier-Kolthoff J.P."/>
            <person name="Ohm R.A."/>
            <person name="Otillar R.P."/>
            <person name="Pangilinan J.L."/>
            <person name="Peng Y."/>
            <person name="Rokas A."/>
            <person name="Rosa C.A."/>
            <person name="Scheuner C."/>
            <person name="Sibirny A.A."/>
            <person name="Slot J.C."/>
            <person name="Stielow J.B."/>
            <person name="Sun H."/>
            <person name="Kurtzman C.P."/>
            <person name="Blackwell M."/>
            <person name="Grigoriev I.V."/>
            <person name="Jeffries T.W."/>
        </authorList>
    </citation>
    <scope>NUCLEOTIDE SEQUENCE [LARGE SCALE GENOMIC DNA]</scope>
    <source>
        <strain evidence="2">ATCC 58044 / CBS 1984 / NCYC 433 / NRRL Y-366-8</strain>
    </source>
</reference>
<name>A0A1E3NX10_WICAA</name>
<gene>
    <name evidence="1" type="ORF">WICANDRAFT_97120</name>
</gene>
<sequence length="58" mass="6719">MSNEVSRSNCLRILRFNLVELNDELKTNRFSHRLSFLNNDNFFEIFSTTGSSTDTSSI</sequence>
<dbReference type="RefSeq" id="XP_019036918.1">
    <property type="nucleotide sequence ID" value="XM_019186563.1"/>
</dbReference>
<protein>
    <submittedName>
        <fullName evidence="1">Uncharacterized protein</fullName>
    </submittedName>
</protein>
<dbReference type="AlphaFoldDB" id="A0A1E3NX10"/>
<evidence type="ECO:0000313" key="1">
    <source>
        <dbReference type="EMBL" id="ODQ57711.1"/>
    </source>
</evidence>